<keyword evidence="10" id="KW-0812">Transmembrane</keyword>
<evidence type="ECO:0000256" key="3">
    <source>
        <dbReference type="ARBA" id="ARBA00012438"/>
    </source>
</evidence>
<feature type="domain" description="HAMP" evidence="12">
    <location>
        <begin position="128"/>
        <end position="180"/>
    </location>
</feature>
<dbReference type="GO" id="GO:0000155">
    <property type="term" value="F:phosphorelay sensor kinase activity"/>
    <property type="evidence" value="ECO:0007669"/>
    <property type="project" value="InterPro"/>
</dbReference>
<evidence type="ECO:0000256" key="6">
    <source>
        <dbReference type="ARBA" id="ARBA00022679"/>
    </source>
</evidence>
<dbReference type="PANTHER" id="PTHR44936:SF10">
    <property type="entry name" value="SENSOR PROTEIN RSTB"/>
    <property type="match status" value="1"/>
</dbReference>
<dbReference type="InterPro" id="IPR004358">
    <property type="entry name" value="Sig_transdc_His_kin-like_C"/>
</dbReference>
<dbReference type="PROSITE" id="PS50109">
    <property type="entry name" value="HIS_KIN"/>
    <property type="match status" value="1"/>
</dbReference>
<evidence type="ECO:0000256" key="7">
    <source>
        <dbReference type="ARBA" id="ARBA00022741"/>
    </source>
</evidence>
<keyword evidence="9" id="KW-0067">ATP-binding</keyword>
<evidence type="ECO:0000256" key="10">
    <source>
        <dbReference type="SAM" id="Phobius"/>
    </source>
</evidence>
<evidence type="ECO:0000313" key="14">
    <source>
        <dbReference type="Proteomes" id="UP000255265"/>
    </source>
</evidence>
<dbReference type="GO" id="GO:0005886">
    <property type="term" value="C:plasma membrane"/>
    <property type="evidence" value="ECO:0007669"/>
    <property type="project" value="UniProtKB-SubCell"/>
</dbReference>
<keyword evidence="10" id="KW-1133">Transmembrane helix</keyword>
<keyword evidence="4" id="KW-1003">Cell membrane</keyword>
<dbReference type="STRING" id="433924.NS331_16370"/>
<dbReference type="OrthoDB" id="9804645at2"/>
<dbReference type="CDD" id="cd00082">
    <property type="entry name" value="HisKA"/>
    <property type="match status" value="1"/>
</dbReference>
<dbReference type="Gene3D" id="1.10.287.130">
    <property type="match status" value="1"/>
</dbReference>
<dbReference type="AlphaFoldDB" id="A0A370FMV7"/>
<dbReference type="SUPFAM" id="SSF55874">
    <property type="entry name" value="ATPase domain of HSP90 chaperone/DNA topoisomerase II/histidine kinase"/>
    <property type="match status" value="1"/>
</dbReference>
<dbReference type="InterPro" id="IPR003660">
    <property type="entry name" value="HAMP_dom"/>
</dbReference>
<organism evidence="13 14">
    <name type="scientific">Pseudacidovorax intermedius</name>
    <dbReference type="NCBI Taxonomy" id="433924"/>
    <lineage>
        <taxon>Bacteria</taxon>
        <taxon>Pseudomonadati</taxon>
        <taxon>Pseudomonadota</taxon>
        <taxon>Betaproteobacteria</taxon>
        <taxon>Burkholderiales</taxon>
        <taxon>Comamonadaceae</taxon>
        <taxon>Pseudacidovorax</taxon>
    </lineage>
</organism>
<dbReference type="RefSeq" id="WP_017758893.1">
    <property type="nucleotide sequence ID" value="NZ_QQAV01000001.1"/>
</dbReference>
<dbReference type="InterPro" id="IPR003661">
    <property type="entry name" value="HisK_dim/P_dom"/>
</dbReference>
<dbReference type="Pfam" id="PF00672">
    <property type="entry name" value="HAMP"/>
    <property type="match status" value="1"/>
</dbReference>
<dbReference type="EMBL" id="QQAV01000001">
    <property type="protein sequence ID" value="RDI28870.1"/>
    <property type="molecule type" value="Genomic_DNA"/>
</dbReference>
<dbReference type="PANTHER" id="PTHR44936">
    <property type="entry name" value="SENSOR PROTEIN CREC"/>
    <property type="match status" value="1"/>
</dbReference>
<comment type="catalytic activity">
    <reaction evidence="1">
        <text>ATP + protein L-histidine = ADP + protein N-phospho-L-histidine.</text>
        <dbReference type="EC" id="2.7.13.3"/>
    </reaction>
</comment>
<evidence type="ECO:0000259" key="12">
    <source>
        <dbReference type="PROSITE" id="PS50885"/>
    </source>
</evidence>
<name>A0A370FMV7_9BURK</name>
<evidence type="ECO:0000259" key="11">
    <source>
        <dbReference type="PROSITE" id="PS50109"/>
    </source>
</evidence>
<comment type="caution">
    <text evidence="13">The sequence shown here is derived from an EMBL/GenBank/DDBJ whole genome shotgun (WGS) entry which is preliminary data.</text>
</comment>
<dbReference type="PROSITE" id="PS50885">
    <property type="entry name" value="HAMP"/>
    <property type="match status" value="1"/>
</dbReference>
<evidence type="ECO:0000313" key="13">
    <source>
        <dbReference type="EMBL" id="RDI28870.1"/>
    </source>
</evidence>
<protein>
    <recommendedName>
        <fullName evidence="3">histidine kinase</fullName>
        <ecNumber evidence="3">2.7.13.3</ecNumber>
    </recommendedName>
</protein>
<evidence type="ECO:0000256" key="5">
    <source>
        <dbReference type="ARBA" id="ARBA00022553"/>
    </source>
</evidence>
<dbReference type="EC" id="2.7.13.3" evidence="3"/>
<gene>
    <name evidence="13" type="ORF">DFR41_101626</name>
</gene>
<sequence>MVGLFTRHLYVRIWLAVLAGVAVVVMAAGWAWKVADDQRSAPLPRDVTLRDTQNNAFANGKSVRTSRPGEPLEFAISLDNGQQFTMELGPRIDRRPTPPPWLHPHTGIFWLLGMVGLATGLGLYPIVRRLTLRLEGLQRSVQRFGEGDLSVRVDDRGEDEVADLARRFNDAATRVEQLVRSHKSLLANASHELRSPLARIRMGLELMGPQANSAARAEISRNIAELDQLIDEILLASRLDAREADVGTIETVDLMGLAAEECARVDADLGLAEGTALDAVTVHGVSRLLRRALRNLLENARRHGGSGTVAVELASEPGWALLHVDDQGPGVPEALRERIFEPFYRLPGASERDGGVGLGLALVKSIAERHGGGVRCTRSPAGGARFTIRLPRPA</sequence>
<keyword evidence="10" id="KW-0472">Membrane</keyword>
<dbReference type="InterPro" id="IPR003594">
    <property type="entry name" value="HATPase_dom"/>
</dbReference>
<feature type="transmembrane region" description="Helical" evidence="10">
    <location>
        <begin position="108"/>
        <end position="127"/>
    </location>
</feature>
<proteinExistence type="predicted"/>
<dbReference type="InterPro" id="IPR050980">
    <property type="entry name" value="2C_sensor_his_kinase"/>
</dbReference>
<evidence type="ECO:0000256" key="8">
    <source>
        <dbReference type="ARBA" id="ARBA00022777"/>
    </source>
</evidence>
<dbReference type="Gene3D" id="1.10.8.500">
    <property type="entry name" value="HAMP domain in histidine kinase"/>
    <property type="match status" value="1"/>
</dbReference>
<dbReference type="CDD" id="cd00075">
    <property type="entry name" value="HATPase"/>
    <property type="match status" value="1"/>
</dbReference>
<dbReference type="SUPFAM" id="SSF158472">
    <property type="entry name" value="HAMP domain-like"/>
    <property type="match status" value="1"/>
</dbReference>
<feature type="domain" description="Histidine kinase" evidence="11">
    <location>
        <begin position="188"/>
        <end position="394"/>
    </location>
</feature>
<dbReference type="SUPFAM" id="SSF47384">
    <property type="entry name" value="Homodimeric domain of signal transducing histidine kinase"/>
    <property type="match status" value="1"/>
</dbReference>
<evidence type="ECO:0000256" key="1">
    <source>
        <dbReference type="ARBA" id="ARBA00000085"/>
    </source>
</evidence>
<keyword evidence="6" id="KW-0808">Transferase</keyword>
<feature type="transmembrane region" description="Helical" evidence="10">
    <location>
        <begin position="12"/>
        <end position="32"/>
    </location>
</feature>
<dbReference type="SMART" id="SM00388">
    <property type="entry name" value="HisKA"/>
    <property type="match status" value="1"/>
</dbReference>
<dbReference type="Pfam" id="PF00512">
    <property type="entry name" value="HisKA"/>
    <property type="match status" value="1"/>
</dbReference>
<dbReference type="InterPro" id="IPR036097">
    <property type="entry name" value="HisK_dim/P_sf"/>
</dbReference>
<dbReference type="SMART" id="SM00387">
    <property type="entry name" value="HATPase_c"/>
    <property type="match status" value="1"/>
</dbReference>
<dbReference type="SMART" id="SM00304">
    <property type="entry name" value="HAMP"/>
    <property type="match status" value="1"/>
</dbReference>
<dbReference type="CDD" id="cd06225">
    <property type="entry name" value="HAMP"/>
    <property type="match status" value="1"/>
</dbReference>
<dbReference type="PRINTS" id="PR00344">
    <property type="entry name" value="BCTRLSENSOR"/>
</dbReference>
<dbReference type="Gene3D" id="3.30.565.10">
    <property type="entry name" value="Histidine kinase-like ATPase, C-terminal domain"/>
    <property type="match status" value="1"/>
</dbReference>
<keyword evidence="7" id="KW-0547">Nucleotide-binding</keyword>
<dbReference type="GO" id="GO:0005524">
    <property type="term" value="F:ATP binding"/>
    <property type="evidence" value="ECO:0007669"/>
    <property type="project" value="UniProtKB-KW"/>
</dbReference>
<evidence type="ECO:0000256" key="9">
    <source>
        <dbReference type="ARBA" id="ARBA00022840"/>
    </source>
</evidence>
<keyword evidence="8 13" id="KW-0418">Kinase</keyword>
<evidence type="ECO:0000256" key="4">
    <source>
        <dbReference type="ARBA" id="ARBA00022475"/>
    </source>
</evidence>
<keyword evidence="14" id="KW-1185">Reference proteome</keyword>
<keyword evidence="5" id="KW-0597">Phosphoprotein</keyword>
<dbReference type="InterPro" id="IPR036890">
    <property type="entry name" value="HATPase_C_sf"/>
</dbReference>
<evidence type="ECO:0000256" key="2">
    <source>
        <dbReference type="ARBA" id="ARBA00004651"/>
    </source>
</evidence>
<dbReference type="Pfam" id="PF02518">
    <property type="entry name" value="HATPase_c"/>
    <property type="match status" value="1"/>
</dbReference>
<comment type="subcellular location">
    <subcellularLocation>
        <location evidence="2">Cell membrane</location>
        <topology evidence="2">Multi-pass membrane protein</topology>
    </subcellularLocation>
</comment>
<dbReference type="Proteomes" id="UP000255265">
    <property type="component" value="Unassembled WGS sequence"/>
</dbReference>
<dbReference type="InterPro" id="IPR005467">
    <property type="entry name" value="His_kinase_dom"/>
</dbReference>
<reference evidence="13 14" key="1">
    <citation type="submission" date="2018-07" db="EMBL/GenBank/DDBJ databases">
        <title>Genomic Encyclopedia of Type Strains, Phase IV (KMG-IV): sequencing the most valuable type-strain genomes for metagenomic binning, comparative biology and taxonomic classification.</title>
        <authorList>
            <person name="Goeker M."/>
        </authorList>
    </citation>
    <scope>NUCLEOTIDE SEQUENCE [LARGE SCALE GENOMIC DNA]</scope>
    <source>
        <strain evidence="13 14">DSM 21352</strain>
    </source>
</reference>
<accession>A0A370FMV7</accession>